<dbReference type="GeneTree" id="ENSGT00440000039001"/>
<dbReference type="SMART" id="SM00398">
    <property type="entry name" value="HMG"/>
    <property type="match status" value="2"/>
</dbReference>
<dbReference type="GO" id="GO:0003682">
    <property type="term" value="F:chromatin binding"/>
    <property type="evidence" value="ECO:0007669"/>
    <property type="project" value="Ensembl"/>
</dbReference>
<feature type="compositionally biased region" description="Basic residues" evidence="16">
    <location>
        <begin position="282"/>
        <end position="293"/>
    </location>
</feature>
<keyword evidence="10" id="KW-1135">Mitochondrion nucleoid</keyword>
<evidence type="ECO:0000256" key="11">
    <source>
        <dbReference type="ARBA" id="ARBA00040582"/>
    </source>
</evidence>
<reference evidence="18" key="2">
    <citation type="submission" date="2025-08" db="UniProtKB">
        <authorList>
            <consortium name="Ensembl"/>
        </authorList>
    </citation>
    <scope>IDENTIFICATION</scope>
</reference>
<feature type="compositionally biased region" description="Basic residues" evidence="16">
    <location>
        <begin position="147"/>
        <end position="158"/>
    </location>
</feature>
<evidence type="ECO:0000313" key="19">
    <source>
        <dbReference type="Proteomes" id="UP000472272"/>
    </source>
</evidence>
<dbReference type="SUPFAM" id="SSF47095">
    <property type="entry name" value="HMG-box"/>
    <property type="match status" value="2"/>
</dbReference>
<evidence type="ECO:0000256" key="9">
    <source>
        <dbReference type="ARBA" id="ARBA00023163"/>
    </source>
</evidence>
<dbReference type="GO" id="GO:0001018">
    <property type="term" value="F:mitochondrial promoter sequence-specific DNA binding"/>
    <property type="evidence" value="ECO:0007669"/>
    <property type="project" value="Ensembl"/>
</dbReference>
<dbReference type="InterPro" id="IPR050342">
    <property type="entry name" value="HMGB"/>
</dbReference>
<keyword evidence="5" id="KW-0805">Transcription regulation</keyword>
<sequence length="293" mass="34323">MLWFLLREHGNRVLYLVNTVVLQVKNLIHSGANGASRCCRAAGARFLSSDNRPKQPLTAYIRFYKEQQPFYKKQNPGKELTKNETSLVVDITKKIAHAWRELPASDKQPYETAAKTDRQIYKEQMIKYKAQLTPAQEAALKEEKRRRVEKRRAARKKRQLTMLGKPKRPRSAFNIFMSEHFQEAKGISIQAKMKNLFEEWQKMSSSQKKTYQQLAEDDKIRYENEMKSWEEQMAEIGREDLIRFKNRRKLSKRKKTEKKVASKKRAKTLKKPSGSKVDSAAAKKKVKARQSEE</sequence>
<dbReference type="Gene3D" id="1.10.30.10">
    <property type="entry name" value="High mobility group box domain"/>
    <property type="match status" value="2"/>
</dbReference>
<dbReference type="Ensembl" id="ENSPMRT00000009111.1">
    <property type="protein sequence ID" value="ENSPMRP00000008520.1"/>
    <property type="gene ID" value="ENSPMRG00000005756.1"/>
</dbReference>
<keyword evidence="14" id="KW-0539">Nucleus</keyword>
<evidence type="ECO:0000256" key="13">
    <source>
        <dbReference type="ARBA" id="ARBA00046467"/>
    </source>
</evidence>
<dbReference type="InterPro" id="IPR009071">
    <property type="entry name" value="HMG_box_dom"/>
</dbReference>
<evidence type="ECO:0000256" key="12">
    <source>
        <dbReference type="ARBA" id="ARBA00045216"/>
    </source>
</evidence>
<dbReference type="Pfam" id="PF00505">
    <property type="entry name" value="HMG_box"/>
    <property type="match status" value="2"/>
</dbReference>
<evidence type="ECO:0000256" key="1">
    <source>
        <dbReference type="ARBA" id="ARBA00004436"/>
    </source>
</evidence>
<dbReference type="GO" id="GO:0006357">
    <property type="term" value="P:regulation of transcription by RNA polymerase II"/>
    <property type="evidence" value="ECO:0007669"/>
    <property type="project" value="TreeGrafter"/>
</dbReference>
<proteinExistence type="predicted"/>
<feature type="domain" description="HMG box" evidence="17">
    <location>
        <begin position="53"/>
        <end position="129"/>
    </location>
</feature>
<keyword evidence="8" id="KW-0010">Activator</keyword>
<organism evidence="18 19">
    <name type="scientific">Podarcis muralis</name>
    <name type="common">Wall lizard</name>
    <name type="synonym">Lacerta muralis</name>
    <dbReference type="NCBI Taxonomy" id="64176"/>
    <lineage>
        <taxon>Eukaryota</taxon>
        <taxon>Metazoa</taxon>
        <taxon>Chordata</taxon>
        <taxon>Craniata</taxon>
        <taxon>Vertebrata</taxon>
        <taxon>Euteleostomi</taxon>
        <taxon>Lepidosauria</taxon>
        <taxon>Squamata</taxon>
        <taxon>Bifurcata</taxon>
        <taxon>Unidentata</taxon>
        <taxon>Episquamata</taxon>
        <taxon>Laterata</taxon>
        <taxon>Lacertibaenia</taxon>
        <taxon>Lacertidae</taxon>
        <taxon>Podarcis</taxon>
    </lineage>
</organism>
<keyword evidence="6 14" id="KW-0238">DNA-binding</keyword>
<feature type="DNA-binding region" description="HMG box" evidence="14">
    <location>
        <begin position="53"/>
        <end position="129"/>
    </location>
</feature>
<dbReference type="Proteomes" id="UP000472272">
    <property type="component" value="Chromosome 5"/>
</dbReference>
<dbReference type="GO" id="GO:0006391">
    <property type="term" value="P:transcription initiation at mitochondrial promoter"/>
    <property type="evidence" value="ECO:0007669"/>
    <property type="project" value="Ensembl"/>
</dbReference>
<reference evidence="18 19" key="1">
    <citation type="journal article" date="2019" name="Proc. Natl. Acad. Sci. U.S.A.">
        <title>Regulatory changes in pterin and carotenoid genes underlie balanced color polymorphisms in the wall lizard.</title>
        <authorList>
            <person name="Andrade P."/>
            <person name="Pinho C."/>
            <person name="Perez I de Lanuza G."/>
            <person name="Afonso S."/>
            <person name="Brejcha J."/>
            <person name="Rubin C.J."/>
            <person name="Wallerman O."/>
            <person name="Pereira P."/>
            <person name="Sabatino S.J."/>
            <person name="Bellati A."/>
            <person name="Pellitteri-Rosa D."/>
            <person name="Bosakova Z."/>
            <person name="Bunikis I."/>
            <person name="Carretero M.A."/>
            <person name="Feiner N."/>
            <person name="Marsik P."/>
            <person name="Pauperio F."/>
            <person name="Salvi D."/>
            <person name="Soler L."/>
            <person name="While G.M."/>
            <person name="Uller T."/>
            <person name="Font E."/>
            <person name="Andersson L."/>
            <person name="Carneiro M."/>
        </authorList>
    </citation>
    <scope>NUCLEOTIDE SEQUENCE</scope>
</reference>
<dbReference type="PROSITE" id="PS50118">
    <property type="entry name" value="HMG_BOX_2"/>
    <property type="match status" value="2"/>
</dbReference>
<dbReference type="GO" id="GO:0034246">
    <property type="term" value="F:mitochondrial transcription factor activity"/>
    <property type="evidence" value="ECO:0007669"/>
    <property type="project" value="Ensembl"/>
</dbReference>
<protein>
    <recommendedName>
        <fullName evidence="11">Transcription factor A, mitochondrial</fullName>
    </recommendedName>
</protein>
<dbReference type="PANTHER" id="PTHR48112:SF36">
    <property type="entry name" value="TRANSCRIPTION FACTOR A, MITOCHONDRIAL"/>
    <property type="match status" value="1"/>
</dbReference>
<dbReference type="GO" id="GO:0042645">
    <property type="term" value="C:mitochondrial nucleoid"/>
    <property type="evidence" value="ECO:0007669"/>
    <property type="project" value="UniProtKB-SubCell"/>
</dbReference>
<feature type="region of interest" description="Disordered" evidence="16">
    <location>
        <begin position="247"/>
        <end position="293"/>
    </location>
</feature>
<evidence type="ECO:0000256" key="14">
    <source>
        <dbReference type="PROSITE-ProRule" id="PRU00267"/>
    </source>
</evidence>
<evidence type="ECO:0000256" key="15">
    <source>
        <dbReference type="SAM" id="Coils"/>
    </source>
</evidence>
<evidence type="ECO:0000313" key="18">
    <source>
        <dbReference type="Ensembl" id="ENSPMRP00000008520.1"/>
    </source>
</evidence>
<accession>A0A670I9J3</accession>
<keyword evidence="4" id="KW-0809">Transit peptide</keyword>
<dbReference type="GO" id="GO:0032991">
    <property type="term" value="C:protein-containing complex"/>
    <property type="evidence" value="ECO:0007669"/>
    <property type="project" value="Ensembl"/>
</dbReference>
<keyword evidence="9" id="KW-0804">Transcription</keyword>
<keyword evidence="15" id="KW-0175">Coiled coil</keyword>
<feature type="DNA-binding region" description="HMG box" evidence="14">
    <location>
        <begin position="166"/>
        <end position="230"/>
    </location>
</feature>
<dbReference type="PANTHER" id="PTHR48112">
    <property type="entry name" value="HIGH MOBILITY GROUP PROTEIN DSP1"/>
    <property type="match status" value="1"/>
</dbReference>
<feature type="domain" description="HMG box" evidence="17">
    <location>
        <begin position="166"/>
        <end position="230"/>
    </location>
</feature>
<dbReference type="AlphaFoldDB" id="A0A670I9J3"/>
<feature type="compositionally biased region" description="Basic residues" evidence="16">
    <location>
        <begin position="247"/>
        <end position="270"/>
    </location>
</feature>
<keyword evidence="3" id="KW-0677">Repeat</keyword>
<evidence type="ECO:0000256" key="7">
    <source>
        <dbReference type="ARBA" id="ARBA00023128"/>
    </source>
</evidence>
<comment type="function">
    <text evidence="12">Binds to the mitochondrial light strand promoter and functions in mitochondrial transcription regulation. Component of the mitochondrial transcription initiation complex, composed at least of TFB2M, TFAM and POLRMT that is required for basal transcription of mitochondrial DNA. In this complex, TFAM recruits POLRMT to a specific promoter whereas TFB2M induces structural changes in POLRMT to enable promoter opening and trapping of the DNA non-template strand. Required for accurate and efficient promoter recognition by the mitochondrial RNA polymerase. Promotes transcription initiation from the HSP1 and the light strand promoter by binding immediately upstream of transcriptional start sites. Is able to unwind DNA. Bends the mitochondrial light strand promoter DNA into a U-turn shape via its HMG boxes. Required for maintenance of normal levels of mitochondrial DNA. May play a role in organizing and compacting mitochondrial DNA.</text>
</comment>
<evidence type="ECO:0000256" key="4">
    <source>
        <dbReference type="ARBA" id="ARBA00022946"/>
    </source>
</evidence>
<evidence type="ECO:0000256" key="16">
    <source>
        <dbReference type="SAM" id="MobiDB-lite"/>
    </source>
</evidence>
<reference evidence="18" key="3">
    <citation type="submission" date="2025-09" db="UniProtKB">
        <authorList>
            <consortium name="Ensembl"/>
        </authorList>
    </citation>
    <scope>IDENTIFICATION</scope>
</reference>
<evidence type="ECO:0000256" key="5">
    <source>
        <dbReference type="ARBA" id="ARBA00023015"/>
    </source>
</evidence>
<comment type="subunit">
    <text evidence="13">Monomer; binds DNA as a monomer. Homodimer. Component of the mitochondrial transcription initiation complex, composed at least of TFB2M, TFAM and POLRMT. In this complex TFAM recruits POLRMT to the promoter whereas TFB2M induces structural changes in POLRMT to enable promoter opening and trapping of the DNA non-template strand. Upon metabolic stress, forms a complex composed of FOXO3, SIRT3, TFAM and POLRMT. Interacts with TFB1M and TFB2M. Interacts with CLPX; this enhances DNA-binding.</text>
</comment>
<evidence type="ECO:0000259" key="17">
    <source>
        <dbReference type="PROSITE" id="PS50118"/>
    </source>
</evidence>
<feature type="coiled-coil region" evidence="15">
    <location>
        <begin position="212"/>
        <end position="239"/>
    </location>
</feature>
<evidence type="ECO:0000256" key="10">
    <source>
        <dbReference type="ARBA" id="ARBA00023271"/>
    </source>
</evidence>
<evidence type="ECO:0000256" key="2">
    <source>
        <dbReference type="ARBA" id="ARBA00022553"/>
    </source>
</evidence>
<keyword evidence="7" id="KW-0496">Mitochondrion</keyword>
<gene>
    <name evidence="18" type="primary">TFAM</name>
</gene>
<keyword evidence="19" id="KW-1185">Reference proteome</keyword>
<dbReference type="FunFam" id="1.10.30.10:FF:000043">
    <property type="entry name" value="Transcription factor A, mitochondrial"/>
    <property type="match status" value="1"/>
</dbReference>
<feature type="region of interest" description="Disordered" evidence="16">
    <location>
        <begin position="137"/>
        <end position="158"/>
    </location>
</feature>
<dbReference type="CDD" id="cd21987">
    <property type="entry name" value="HMG-box_TFAM_rpt2"/>
    <property type="match status" value="1"/>
</dbReference>
<dbReference type="InterPro" id="IPR036910">
    <property type="entry name" value="HMG_box_dom_sf"/>
</dbReference>
<evidence type="ECO:0000256" key="3">
    <source>
        <dbReference type="ARBA" id="ARBA00022737"/>
    </source>
</evidence>
<dbReference type="GO" id="GO:0005634">
    <property type="term" value="C:nucleus"/>
    <property type="evidence" value="ECO:0007669"/>
    <property type="project" value="UniProtKB-UniRule"/>
</dbReference>
<dbReference type="OMA" id="YMQLAED"/>
<keyword evidence="2" id="KW-0597">Phosphoprotein</keyword>
<name>A0A670I9J3_PODMU</name>
<comment type="subcellular location">
    <subcellularLocation>
        <location evidence="1">Mitochondrion matrix</location>
        <location evidence="1">Mitochondrion nucleoid</location>
    </subcellularLocation>
</comment>
<evidence type="ECO:0000256" key="6">
    <source>
        <dbReference type="ARBA" id="ARBA00023125"/>
    </source>
</evidence>
<evidence type="ECO:0000256" key="8">
    <source>
        <dbReference type="ARBA" id="ARBA00023159"/>
    </source>
</evidence>